<proteinExistence type="predicted"/>
<feature type="transmembrane region" description="Helical" evidence="1">
    <location>
        <begin position="84"/>
        <end position="102"/>
    </location>
</feature>
<keyword evidence="1" id="KW-0812">Transmembrane</keyword>
<gene>
    <name evidence="2" type="ORF">GCM10022222_36840</name>
</gene>
<dbReference type="EMBL" id="BAAAZN010000007">
    <property type="protein sequence ID" value="GAA3549914.1"/>
    <property type="molecule type" value="Genomic_DNA"/>
</dbReference>
<reference evidence="3" key="1">
    <citation type="journal article" date="2019" name="Int. J. Syst. Evol. Microbiol.">
        <title>The Global Catalogue of Microorganisms (GCM) 10K type strain sequencing project: providing services to taxonomists for standard genome sequencing and annotation.</title>
        <authorList>
            <consortium name="The Broad Institute Genomics Platform"/>
            <consortium name="The Broad Institute Genome Sequencing Center for Infectious Disease"/>
            <person name="Wu L."/>
            <person name="Ma J."/>
        </authorList>
    </citation>
    <scope>NUCLEOTIDE SEQUENCE [LARGE SCALE GENOMIC DNA]</scope>
    <source>
        <strain evidence="3">JCM 16898</strain>
    </source>
</reference>
<keyword evidence="1" id="KW-1133">Transmembrane helix</keyword>
<evidence type="ECO:0000256" key="1">
    <source>
        <dbReference type="SAM" id="Phobius"/>
    </source>
</evidence>
<evidence type="ECO:0000313" key="3">
    <source>
        <dbReference type="Proteomes" id="UP001500689"/>
    </source>
</evidence>
<keyword evidence="1" id="KW-0472">Membrane</keyword>
<comment type="caution">
    <text evidence="2">The sequence shown here is derived from an EMBL/GenBank/DDBJ whole genome shotgun (WGS) entry which is preliminary data.</text>
</comment>
<name>A0ABP6WDQ6_9PSEU</name>
<protein>
    <submittedName>
        <fullName evidence="2">Prepilin peptidase</fullName>
    </submittedName>
</protein>
<feature type="transmembrane region" description="Helical" evidence="1">
    <location>
        <begin position="6"/>
        <end position="27"/>
    </location>
</feature>
<dbReference type="RefSeq" id="WP_344861329.1">
    <property type="nucleotide sequence ID" value="NZ_BAAAZN010000007.1"/>
</dbReference>
<dbReference type="Gene3D" id="1.20.120.1220">
    <property type="match status" value="1"/>
</dbReference>
<organism evidence="2 3">
    <name type="scientific">Amycolatopsis ultiminotia</name>
    <dbReference type="NCBI Taxonomy" id="543629"/>
    <lineage>
        <taxon>Bacteria</taxon>
        <taxon>Bacillati</taxon>
        <taxon>Actinomycetota</taxon>
        <taxon>Actinomycetes</taxon>
        <taxon>Pseudonocardiales</taxon>
        <taxon>Pseudonocardiaceae</taxon>
        <taxon>Amycolatopsis</taxon>
    </lineage>
</organism>
<accession>A0ABP6WDQ6</accession>
<feature type="transmembrane region" description="Helical" evidence="1">
    <location>
        <begin position="150"/>
        <end position="174"/>
    </location>
</feature>
<feature type="transmembrane region" description="Helical" evidence="1">
    <location>
        <begin position="34"/>
        <end position="52"/>
    </location>
</feature>
<feature type="transmembrane region" description="Helical" evidence="1">
    <location>
        <begin position="186"/>
        <end position="204"/>
    </location>
</feature>
<feature type="transmembrane region" description="Helical" evidence="1">
    <location>
        <begin position="109"/>
        <end position="130"/>
    </location>
</feature>
<evidence type="ECO:0000313" key="2">
    <source>
        <dbReference type="EMBL" id="GAA3549914.1"/>
    </source>
</evidence>
<dbReference type="Proteomes" id="UP001500689">
    <property type="component" value="Unassembled WGS sequence"/>
</dbReference>
<keyword evidence="3" id="KW-1185">Reference proteome</keyword>
<sequence>MTVESLVWTVVATVVTSIGGGVVLWHVGAASRRYGLLLIGSVAVVAACTTAWPQALWPAAVPLGAFGLPAAVVDLVEHRIPNQASAMFVVSEAAGITGIACVSETPEMLFRAAVGGLGWGGLLLVSFVVSGQPGPGDVKLVPSLGMLAGAAGWSAIGTAIALCYLLAGCAALALVVSGRRQARIPLAPAMVGGTVLAVTMTSLAA</sequence>